<dbReference type="InterPro" id="IPR005502">
    <property type="entry name" value="Ribosyl_crysJ1"/>
</dbReference>
<dbReference type="InterPro" id="IPR050792">
    <property type="entry name" value="ADP-ribosylglycohydrolase"/>
</dbReference>
<reference evidence="2" key="1">
    <citation type="journal article" date="2014" name="Int. J. Syst. Evol. Microbiol.">
        <title>Complete genome sequence of Corynebacterium casei LMG S-19264T (=DSM 44701T), isolated from a smear-ripened cheese.</title>
        <authorList>
            <consortium name="US DOE Joint Genome Institute (JGI-PGF)"/>
            <person name="Walter F."/>
            <person name="Albersmeier A."/>
            <person name="Kalinowski J."/>
            <person name="Ruckert C."/>
        </authorList>
    </citation>
    <scope>NUCLEOTIDE SEQUENCE</scope>
    <source>
        <strain evidence="2">CGMCC 1.12181</strain>
    </source>
</reference>
<proteinExistence type="predicted"/>
<dbReference type="SUPFAM" id="SSF101478">
    <property type="entry name" value="ADP-ribosylglycohydrolase"/>
    <property type="match status" value="1"/>
</dbReference>
<dbReference type="PANTHER" id="PTHR16222">
    <property type="entry name" value="ADP-RIBOSYLGLYCOHYDROLASE"/>
    <property type="match status" value="1"/>
</dbReference>
<comment type="cofactor">
    <cofactor evidence="1">
        <name>Mg(2+)</name>
        <dbReference type="ChEBI" id="CHEBI:18420"/>
    </cofactor>
    <text evidence="1">Binds 2 magnesium ions per subunit.</text>
</comment>
<evidence type="ECO:0008006" key="4">
    <source>
        <dbReference type="Google" id="ProtNLM"/>
    </source>
</evidence>
<evidence type="ECO:0000313" key="3">
    <source>
        <dbReference type="Proteomes" id="UP000605253"/>
    </source>
</evidence>
<dbReference type="Gene3D" id="1.10.4080.10">
    <property type="entry name" value="ADP-ribosylation/Crystallin J1"/>
    <property type="match status" value="1"/>
</dbReference>
<dbReference type="InterPro" id="IPR036705">
    <property type="entry name" value="Ribosyl_crysJ1_sf"/>
</dbReference>
<keyword evidence="1" id="KW-0479">Metal-binding</keyword>
<dbReference type="AlphaFoldDB" id="A0A917CYK6"/>
<keyword evidence="3" id="KW-1185">Reference proteome</keyword>
<dbReference type="Proteomes" id="UP000605253">
    <property type="component" value="Unassembled WGS sequence"/>
</dbReference>
<comment type="caution">
    <text evidence="2">The sequence shown here is derived from an EMBL/GenBank/DDBJ whole genome shotgun (WGS) entry which is preliminary data.</text>
</comment>
<protein>
    <recommendedName>
        <fullName evidence="4">ADP-ribosylglycohydrolase</fullName>
    </recommendedName>
</protein>
<reference evidence="2" key="2">
    <citation type="submission" date="2020-09" db="EMBL/GenBank/DDBJ databases">
        <authorList>
            <person name="Sun Q."/>
            <person name="Zhou Y."/>
        </authorList>
    </citation>
    <scope>NUCLEOTIDE SEQUENCE</scope>
    <source>
        <strain evidence="2">CGMCC 1.12181</strain>
    </source>
</reference>
<dbReference type="GO" id="GO:0046872">
    <property type="term" value="F:metal ion binding"/>
    <property type="evidence" value="ECO:0007669"/>
    <property type="project" value="UniProtKB-KW"/>
</dbReference>
<dbReference type="Pfam" id="PF03747">
    <property type="entry name" value="ADP_ribosyl_GH"/>
    <property type="match status" value="1"/>
</dbReference>
<evidence type="ECO:0000313" key="2">
    <source>
        <dbReference type="EMBL" id="GGG01728.1"/>
    </source>
</evidence>
<accession>A0A917CYK6</accession>
<organism evidence="2 3">
    <name type="scientific">Marinicella pacifica</name>
    <dbReference type="NCBI Taxonomy" id="1171543"/>
    <lineage>
        <taxon>Bacteria</taxon>
        <taxon>Pseudomonadati</taxon>
        <taxon>Pseudomonadota</taxon>
        <taxon>Gammaproteobacteria</taxon>
        <taxon>Lysobacterales</taxon>
        <taxon>Marinicellaceae</taxon>
        <taxon>Marinicella</taxon>
    </lineage>
</organism>
<dbReference type="EMBL" id="BMEO01000014">
    <property type="protein sequence ID" value="GGG01728.1"/>
    <property type="molecule type" value="Genomic_DNA"/>
</dbReference>
<evidence type="ECO:0000256" key="1">
    <source>
        <dbReference type="PIRSR" id="PIRSR605502-1"/>
    </source>
</evidence>
<name>A0A917CYK6_9GAMM</name>
<feature type="binding site" evidence="1">
    <location>
        <position position="270"/>
    </location>
    <ligand>
        <name>Mg(2+)</name>
        <dbReference type="ChEBI" id="CHEBI:18420"/>
        <label>1</label>
    </ligand>
</feature>
<keyword evidence="1" id="KW-0460">Magnesium</keyword>
<dbReference type="PANTHER" id="PTHR16222:SF17">
    <property type="entry name" value="SELENOPROTEIN J"/>
    <property type="match status" value="1"/>
</dbReference>
<gene>
    <name evidence="2" type="ORF">GCM10011365_23700</name>
</gene>
<sequence length="320" mass="35205">MSIKNLIRNTLIGALVADVASLGLHWLYDVKRIAEVVKNHNDQPVFVPIDARHYRSDVGYFAHGHKHSGMLSQYGESLRLMIVSMKACNGQLNTESVQQHFKNTFGPGGSYQGYIDKPTAGTLQNLASGQTEPSGIEDDQLPALSRLAPVILTYHNQKNFNQILDQAITITNTHQDALDYGRVYADLLTLILNDTELKTALQQVAEQAPDTIRKGLKDALNSSETDSVQYGETTGRACPLSQAMPLCFHILNNTDSYQQAVETNIRAGGDNAGRSIIIGTILGAYYGLDENRGIPIEWLLQLDDGLTLCQTCDKFAQLVK</sequence>
<dbReference type="RefSeq" id="WP_188365972.1">
    <property type="nucleotide sequence ID" value="NZ_BAABJF010000020.1"/>
</dbReference>